<evidence type="ECO:0000313" key="11">
    <source>
        <dbReference type="Proteomes" id="UP000002729"/>
    </source>
</evidence>
<proteinExistence type="inferred from homology"/>
<dbReference type="SUPFAM" id="SSF47938">
    <property type="entry name" value="Functional domain of the splicing factor Prp18"/>
    <property type="match status" value="1"/>
</dbReference>
<dbReference type="FunCoup" id="F0YA06">
    <property type="interactions" value="400"/>
</dbReference>
<dbReference type="Gene3D" id="1.20.940.10">
    <property type="entry name" value="Functional domain of the splicing factor Prp18"/>
    <property type="match status" value="1"/>
</dbReference>
<dbReference type="InParanoid" id="F0YA06"/>
<feature type="compositionally biased region" description="Basic and acidic residues" evidence="8">
    <location>
        <begin position="27"/>
        <end position="39"/>
    </location>
</feature>
<dbReference type="PANTHER" id="PTHR13007">
    <property type="entry name" value="PRE-MRNA SPLICING FACTOR-RELATED"/>
    <property type="match status" value="1"/>
</dbReference>
<dbReference type="SUPFAM" id="SSF158230">
    <property type="entry name" value="PRP4-like"/>
    <property type="match status" value="1"/>
</dbReference>
<dbReference type="OrthoDB" id="10261918at2759"/>
<keyword evidence="7" id="KW-0539">Nucleus</keyword>
<dbReference type="InterPro" id="IPR004098">
    <property type="entry name" value="Prp18"/>
</dbReference>
<dbReference type="eggNOG" id="KOG2808">
    <property type="taxonomic scope" value="Eukaryota"/>
</dbReference>
<comment type="subcellular location">
    <subcellularLocation>
        <location evidence="1">Nucleus</location>
    </subcellularLocation>
</comment>
<dbReference type="AlphaFoldDB" id="F0YA06"/>
<evidence type="ECO:0000256" key="6">
    <source>
        <dbReference type="ARBA" id="ARBA00023187"/>
    </source>
</evidence>
<evidence type="ECO:0000313" key="10">
    <source>
        <dbReference type="EMBL" id="EGB07847.1"/>
    </source>
</evidence>
<dbReference type="GeneID" id="20221806"/>
<comment type="similarity">
    <text evidence="2">Belongs to the PRP18 family.</text>
</comment>
<keyword evidence="6" id="KW-0508">mRNA splicing</keyword>
<keyword evidence="5" id="KW-0747">Spliceosome</keyword>
<dbReference type="InterPro" id="IPR039979">
    <property type="entry name" value="PRPF18"/>
</dbReference>
<feature type="region of interest" description="Disordered" evidence="8">
    <location>
        <begin position="148"/>
        <end position="187"/>
    </location>
</feature>
<dbReference type="GO" id="GO:0005682">
    <property type="term" value="C:U5 snRNP"/>
    <property type="evidence" value="ECO:0007669"/>
    <property type="project" value="TreeGrafter"/>
</dbReference>
<dbReference type="GO" id="GO:0000350">
    <property type="term" value="P:generation of catalytic spliceosome for second transesterification step"/>
    <property type="evidence" value="ECO:0007669"/>
    <property type="project" value="TreeGrafter"/>
</dbReference>
<reference evidence="10 11" key="1">
    <citation type="journal article" date="2011" name="Proc. Natl. Acad. Sci. U.S.A.">
        <title>Niche of harmful alga Aureococcus anophagefferens revealed through ecogenomics.</title>
        <authorList>
            <person name="Gobler C.J."/>
            <person name="Berry D.L."/>
            <person name="Dyhrman S.T."/>
            <person name="Wilhelm S.W."/>
            <person name="Salamov A."/>
            <person name="Lobanov A.V."/>
            <person name="Zhang Y."/>
            <person name="Collier J.L."/>
            <person name="Wurch L.L."/>
            <person name="Kustka A.B."/>
            <person name="Dill B.D."/>
            <person name="Shah M."/>
            <person name="VerBerkmoes N.C."/>
            <person name="Kuo A."/>
            <person name="Terry A."/>
            <person name="Pangilinan J."/>
            <person name="Lindquist E.A."/>
            <person name="Lucas S."/>
            <person name="Paulsen I.T."/>
            <person name="Hattenrath-Lehmann T.K."/>
            <person name="Talmage S.C."/>
            <person name="Walker E.A."/>
            <person name="Koch F."/>
            <person name="Burson A.M."/>
            <person name="Marcoval M.A."/>
            <person name="Tang Y.Z."/>
            <person name="Lecleir G.R."/>
            <person name="Coyne K.J."/>
            <person name="Berg G.M."/>
            <person name="Bertrand E.M."/>
            <person name="Saito M.A."/>
            <person name="Gladyshev V.N."/>
            <person name="Grigoriev I.V."/>
        </authorList>
    </citation>
    <scope>NUCLEOTIDE SEQUENCE [LARGE SCALE GENOMIC DNA]</scope>
    <source>
        <strain evidence="11">CCMP 1984</strain>
    </source>
</reference>
<evidence type="ECO:0000256" key="1">
    <source>
        <dbReference type="ARBA" id="ARBA00004123"/>
    </source>
</evidence>
<dbReference type="InterPro" id="IPR036285">
    <property type="entry name" value="PRP4-like_sf"/>
</dbReference>
<evidence type="ECO:0000256" key="5">
    <source>
        <dbReference type="ARBA" id="ARBA00022728"/>
    </source>
</evidence>
<dbReference type="RefSeq" id="XP_009037226.1">
    <property type="nucleotide sequence ID" value="XM_009038978.1"/>
</dbReference>
<sequence length="344" mass="37362">MDALAAEIAKKKAQLGGAGGAKRRWVKTADLDQQRRQAVEDAAAGKRARSDAPPPAAAPRARAGSVGEADTAAAKVAGRLAVLKDLSRDDIFARLRALGEPVTTFGEADGDRTRRLAALEASATGADEDDYRLGGAYAIRNTFLKTNAAGTPRARPEDDDASDDSGDEDESPEKAPAAARGAEAKPPSDFKKIRRWIRRHLKSWEATLVARADAAKRAPQGRVETKTYKQCKDYIRPLVKLCKKRELNAGLKAALVEMIDFCEAGEFVKANDAYILVAIGNSAWPIGVTSVGIHTRTARENVEQKNVAHVMNNEMQRKYLTSMKRLMKFAQDQRPDVAPSKKVT</sequence>
<gene>
    <name evidence="10" type="ORF">AURANDRAFT_37574</name>
</gene>
<protein>
    <recommendedName>
        <fullName evidence="3">Pre-mRNA-splicing factor 18</fullName>
    </recommendedName>
</protein>
<dbReference type="Pfam" id="PF02840">
    <property type="entry name" value="Prp18"/>
    <property type="match status" value="1"/>
</dbReference>
<feature type="domain" description="Pre-mRNA processing factor 4 (PRP4)-like" evidence="9">
    <location>
        <begin position="86"/>
        <end position="136"/>
    </location>
</feature>
<evidence type="ECO:0000256" key="4">
    <source>
        <dbReference type="ARBA" id="ARBA00022664"/>
    </source>
</evidence>
<evidence type="ECO:0000256" key="7">
    <source>
        <dbReference type="ARBA" id="ARBA00023242"/>
    </source>
</evidence>
<feature type="compositionally biased region" description="Acidic residues" evidence="8">
    <location>
        <begin position="157"/>
        <end position="171"/>
    </location>
</feature>
<evidence type="ECO:0000256" key="3">
    <source>
        <dbReference type="ARBA" id="ARBA00018242"/>
    </source>
</evidence>
<dbReference type="EMBL" id="GL833129">
    <property type="protein sequence ID" value="EGB07847.1"/>
    <property type="molecule type" value="Genomic_DNA"/>
</dbReference>
<dbReference type="Pfam" id="PF08799">
    <property type="entry name" value="PRP4"/>
    <property type="match status" value="1"/>
</dbReference>
<dbReference type="OMA" id="SFAQVRW"/>
<dbReference type="Proteomes" id="UP000002729">
    <property type="component" value="Unassembled WGS sequence"/>
</dbReference>
<organism evidence="11">
    <name type="scientific">Aureococcus anophagefferens</name>
    <name type="common">Harmful bloom alga</name>
    <dbReference type="NCBI Taxonomy" id="44056"/>
    <lineage>
        <taxon>Eukaryota</taxon>
        <taxon>Sar</taxon>
        <taxon>Stramenopiles</taxon>
        <taxon>Ochrophyta</taxon>
        <taxon>Pelagophyceae</taxon>
        <taxon>Pelagomonadales</taxon>
        <taxon>Pelagomonadaceae</taxon>
        <taxon>Aureococcus</taxon>
    </lineage>
</organism>
<dbReference type="SMART" id="SM00500">
    <property type="entry name" value="SFM"/>
    <property type="match status" value="1"/>
</dbReference>
<evidence type="ECO:0000256" key="2">
    <source>
        <dbReference type="ARBA" id="ARBA00008137"/>
    </source>
</evidence>
<feature type="region of interest" description="Disordered" evidence="8">
    <location>
        <begin position="10"/>
        <end position="70"/>
    </location>
</feature>
<keyword evidence="4" id="KW-0507">mRNA processing</keyword>
<dbReference type="KEGG" id="aaf:AURANDRAFT_37574"/>
<dbReference type="GO" id="GO:0071021">
    <property type="term" value="C:U2-type post-spliceosomal complex"/>
    <property type="evidence" value="ECO:0007669"/>
    <property type="project" value="TreeGrafter"/>
</dbReference>
<name>F0YA06_AURAN</name>
<dbReference type="GO" id="GO:0046540">
    <property type="term" value="C:U4/U6 x U5 tri-snRNP complex"/>
    <property type="evidence" value="ECO:0007669"/>
    <property type="project" value="TreeGrafter"/>
</dbReference>
<keyword evidence="11" id="KW-1185">Reference proteome</keyword>
<dbReference type="Gene3D" id="4.10.280.110">
    <property type="entry name" value="Pre-mRNA processing factor 4 domain"/>
    <property type="match status" value="1"/>
</dbReference>
<evidence type="ECO:0000259" key="9">
    <source>
        <dbReference type="SMART" id="SM00500"/>
    </source>
</evidence>
<dbReference type="InterPro" id="IPR014906">
    <property type="entry name" value="PRP4-like"/>
</dbReference>
<dbReference type="PANTHER" id="PTHR13007:SF19">
    <property type="entry name" value="PRE-MRNA-SPLICING FACTOR 18"/>
    <property type="match status" value="1"/>
</dbReference>
<evidence type="ECO:0000256" key="8">
    <source>
        <dbReference type="SAM" id="MobiDB-lite"/>
    </source>
</evidence>
<accession>F0YA06</accession>